<gene>
    <name evidence="2" type="ORF">RESH_01233</name>
</gene>
<dbReference type="Proteomes" id="UP000011996">
    <property type="component" value="Unassembled WGS sequence"/>
</dbReference>
<proteinExistence type="predicted"/>
<dbReference type="EMBL" id="ANOF01000043">
    <property type="protein sequence ID" value="EMI28198.1"/>
    <property type="molecule type" value="Genomic_DNA"/>
</dbReference>
<evidence type="ECO:0000313" key="3">
    <source>
        <dbReference type="Proteomes" id="UP000011996"/>
    </source>
</evidence>
<comment type="caution">
    <text evidence="2">The sequence shown here is derived from an EMBL/GenBank/DDBJ whole genome shotgun (WGS) entry which is preliminary data.</text>
</comment>
<accession>M5S992</accession>
<feature type="compositionally biased region" description="Polar residues" evidence="1">
    <location>
        <begin position="36"/>
        <end position="46"/>
    </location>
</feature>
<sequence>MFIFERTCHEASLQRTRQFTLNGGGKSFRERDDSARSTSPSSTLTD</sequence>
<protein>
    <submittedName>
        <fullName evidence="2">Uncharacterized protein</fullName>
    </submittedName>
</protein>
<evidence type="ECO:0000313" key="2">
    <source>
        <dbReference type="EMBL" id="EMI28198.1"/>
    </source>
</evidence>
<feature type="region of interest" description="Disordered" evidence="1">
    <location>
        <begin position="20"/>
        <end position="46"/>
    </location>
</feature>
<organism evidence="2 3">
    <name type="scientific">Rhodopirellula europaea SH398</name>
    <dbReference type="NCBI Taxonomy" id="1263868"/>
    <lineage>
        <taxon>Bacteria</taxon>
        <taxon>Pseudomonadati</taxon>
        <taxon>Planctomycetota</taxon>
        <taxon>Planctomycetia</taxon>
        <taxon>Pirellulales</taxon>
        <taxon>Pirellulaceae</taxon>
        <taxon>Rhodopirellula</taxon>
    </lineage>
</organism>
<name>M5S992_9BACT</name>
<reference evidence="2 3" key="1">
    <citation type="journal article" date="2013" name="Mar. Genomics">
        <title>Expression of sulfatases in Rhodopirellula baltica and the diversity of sulfatases in the genus Rhodopirellula.</title>
        <authorList>
            <person name="Wegner C.E."/>
            <person name="Richter-Heitmann T."/>
            <person name="Klindworth A."/>
            <person name="Klockow C."/>
            <person name="Richter M."/>
            <person name="Achstetter T."/>
            <person name="Glockner F.O."/>
            <person name="Harder J."/>
        </authorList>
    </citation>
    <scope>NUCLEOTIDE SEQUENCE [LARGE SCALE GENOMIC DNA]</scope>
    <source>
        <strain evidence="2 3">SH398</strain>
    </source>
</reference>
<dbReference type="AlphaFoldDB" id="M5S992"/>
<dbReference type="PATRIC" id="fig|1263868.3.peg.1324"/>
<evidence type="ECO:0000256" key="1">
    <source>
        <dbReference type="SAM" id="MobiDB-lite"/>
    </source>
</evidence>